<gene>
    <name evidence="7" type="primary">tsnare1.L</name>
</gene>
<dbReference type="CTD" id="108718610"/>
<dbReference type="OrthoDB" id="75754at2759"/>
<dbReference type="Gene3D" id="1.20.5.110">
    <property type="match status" value="1"/>
</dbReference>
<accession>A0A8J1KZ60</accession>
<feature type="region of interest" description="Disordered" evidence="4">
    <location>
        <begin position="553"/>
        <end position="573"/>
    </location>
</feature>
<dbReference type="Proteomes" id="UP000186698">
    <property type="component" value="Chromosome 6L"/>
</dbReference>
<organism evidence="6 7">
    <name type="scientific">Xenopus laevis</name>
    <name type="common">African clawed frog</name>
    <dbReference type="NCBI Taxonomy" id="8355"/>
    <lineage>
        <taxon>Eukaryota</taxon>
        <taxon>Metazoa</taxon>
        <taxon>Chordata</taxon>
        <taxon>Craniata</taxon>
        <taxon>Vertebrata</taxon>
        <taxon>Euteleostomi</taxon>
        <taxon>Amphibia</taxon>
        <taxon>Batrachia</taxon>
        <taxon>Anura</taxon>
        <taxon>Pipoidea</taxon>
        <taxon>Pipidae</taxon>
        <taxon>Xenopodinae</taxon>
        <taxon>Xenopus</taxon>
        <taxon>Xenopus</taxon>
    </lineage>
</organism>
<dbReference type="SMART" id="SM00397">
    <property type="entry name" value="t_SNARE"/>
    <property type="match status" value="1"/>
</dbReference>
<dbReference type="PROSITE" id="PS00914">
    <property type="entry name" value="SYNTAXIN"/>
    <property type="match status" value="1"/>
</dbReference>
<dbReference type="GO" id="GO:0005484">
    <property type="term" value="F:SNAP receptor activity"/>
    <property type="evidence" value="ECO:0007669"/>
    <property type="project" value="InterPro"/>
</dbReference>
<dbReference type="Pfam" id="PF14523">
    <property type="entry name" value="Syntaxin_2"/>
    <property type="match status" value="1"/>
</dbReference>
<dbReference type="PANTHER" id="PTHR23098">
    <property type="entry name" value="AGAP001331-PA-RELATED"/>
    <property type="match status" value="1"/>
</dbReference>
<proteinExistence type="inferred from homology"/>
<dbReference type="PROSITE" id="PS50192">
    <property type="entry name" value="T_SNARE"/>
    <property type="match status" value="1"/>
</dbReference>
<dbReference type="Pfam" id="PF13873">
    <property type="entry name" value="Myb_DNA-bind_5"/>
    <property type="match status" value="1"/>
</dbReference>
<dbReference type="GO" id="GO:0006886">
    <property type="term" value="P:intracellular protein transport"/>
    <property type="evidence" value="ECO:0007669"/>
    <property type="project" value="InterPro"/>
</dbReference>
<comment type="similarity">
    <text evidence="1">Belongs to the syntaxin family.</text>
</comment>
<feature type="compositionally biased region" description="Polar residues" evidence="4">
    <location>
        <begin position="146"/>
        <end position="156"/>
    </location>
</feature>
<feature type="coiled-coil region" evidence="3">
    <location>
        <begin position="512"/>
        <end position="539"/>
    </location>
</feature>
<feature type="region of interest" description="Disordered" evidence="4">
    <location>
        <begin position="1"/>
        <end position="26"/>
    </location>
</feature>
<feature type="region of interest" description="Disordered" evidence="4">
    <location>
        <begin position="359"/>
        <end position="387"/>
    </location>
</feature>
<dbReference type="PANTHER" id="PTHR23098:SF22">
    <property type="entry name" value="MYB-LIKE DOMAIN-CONTAINING PROTEIN"/>
    <property type="match status" value="1"/>
</dbReference>
<dbReference type="RefSeq" id="XP_041422597.1">
    <property type="nucleotide sequence ID" value="XM_041566663.1"/>
</dbReference>
<evidence type="ECO:0000313" key="6">
    <source>
        <dbReference type="Proteomes" id="UP000186698"/>
    </source>
</evidence>
<dbReference type="SUPFAM" id="SSF47661">
    <property type="entry name" value="t-snare proteins"/>
    <property type="match status" value="1"/>
</dbReference>
<evidence type="ECO:0000256" key="2">
    <source>
        <dbReference type="ARBA" id="ARBA00023054"/>
    </source>
</evidence>
<evidence type="ECO:0000256" key="1">
    <source>
        <dbReference type="ARBA" id="ARBA00009063"/>
    </source>
</evidence>
<dbReference type="GO" id="GO:0016192">
    <property type="term" value="P:vesicle-mediated transport"/>
    <property type="evidence" value="ECO:0007669"/>
    <property type="project" value="InterPro"/>
</dbReference>
<dbReference type="GO" id="GO:0016020">
    <property type="term" value="C:membrane"/>
    <property type="evidence" value="ECO:0007669"/>
    <property type="project" value="InterPro"/>
</dbReference>
<dbReference type="Pfam" id="PF05739">
    <property type="entry name" value="SNARE"/>
    <property type="match status" value="1"/>
</dbReference>
<evidence type="ECO:0000256" key="3">
    <source>
        <dbReference type="SAM" id="Coils"/>
    </source>
</evidence>
<dbReference type="InterPro" id="IPR028002">
    <property type="entry name" value="Myb_DNA-bind_5"/>
</dbReference>
<protein>
    <submittedName>
        <fullName evidence="7">t-SNARE domain-containing protein 1-like isoform X1</fullName>
    </submittedName>
</protein>
<dbReference type="KEGG" id="xla:108718610"/>
<reference evidence="7" key="1">
    <citation type="submission" date="2025-08" db="UniProtKB">
        <authorList>
            <consortium name="RefSeq"/>
        </authorList>
    </citation>
    <scope>IDENTIFICATION</scope>
    <source>
        <strain evidence="7">J_2021</strain>
        <tissue evidence="7">Erythrocytes</tissue>
    </source>
</reference>
<evidence type="ECO:0000313" key="7">
    <source>
        <dbReference type="RefSeq" id="XP_041422597.1"/>
    </source>
</evidence>
<evidence type="ECO:0000259" key="5">
    <source>
        <dbReference type="PROSITE" id="PS50192"/>
    </source>
</evidence>
<feature type="compositionally biased region" description="Polar residues" evidence="4">
    <location>
        <begin position="360"/>
        <end position="372"/>
    </location>
</feature>
<dbReference type="GO" id="GO:0005634">
    <property type="term" value="C:nucleus"/>
    <property type="evidence" value="ECO:0000318"/>
    <property type="project" value="GO_Central"/>
</dbReference>
<keyword evidence="6" id="KW-1185">Reference proteome</keyword>
<dbReference type="AlphaFoldDB" id="A0A8J1KZ60"/>
<dbReference type="InterPro" id="IPR010989">
    <property type="entry name" value="SNARE"/>
</dbReference>
<dbReference type="Gene3D" id="1.20.58.70">
    <property type="match status" value="1"/>
</dbReference>
<evidence type="ECO:0000256" key="4">
    <source>
        <dbReference type="SAM" id="MobiDB-lite"/>
    </source>
</evidence>
<dbReference type="GeneID" id="108718610"/>
<feature type="compositionally biased region" description="Polar residues" evidence="4">
    <location>
        <begin position="15"/>
        <end position="26"/>
    </location>
</feature>
<dbReference type="InterPro" id="IPR006012">
    <property type="entry name" value="Syntaxin/epimorphin_CS"/>
</dbReference>
<sequence length="590" mass="67127">MSYGSLDGSGFGSRNPFSGPSTQGYQPLATQIDQNELQELFQITSGDIYRINVNVQSLERILRSLGTASDTQELRDRLHSTQQETNNTITSSTKSIRQLSEFVRGSSRQDRLQLDRIKSQLSDIIQRYGVVQKKIADKSKSLLSAEQKNIKQSPRTPFSDLADDEKIFNGGDEEWQSQKQTQDLTEFSEEDLDQIRQKEEAVKQIESDMIDVNQIMKDLASIVYEQGDTIDSIEANIETASSNVESANRQLAKASQHQRRNLRMACAPRKRKEKFSPLELEILVAEVTKNHSRLYGSERVNLSQPARERIWLEIAKKINTVARSPRTTRDLRRRWDDMKRRTKEKLAIIRRTVVTTNRRCSPSSLQNDTNSDIYPGFGGDEEDEDHDEIDVDTDAPLIALELQSDEEENGPGCTWVPLKTIEMPVTTEPEMSDHPVIIQTSASSPSPPSSPHAHLKSTFMSRLAQSTQHPRRKHDVSEFEKQLMESQLQQNSLLSSWYQQQSSLLVQQNLILENLVEQSRRLADNVEMLNQTLEKMADNNHFHRETVHYVQERTKGSSSRVPPRMPTGESGGQAGIEVFSGMILKVEEEM</sequence>
<feature type="region of interest" description="Disordered" evidence="4">
    <location>
        <begin position="146"/>
        <end position="192"/>
    </location>
</feature>
<dbReference type="CDD" id="cd15877">
    <property type="entry name" value="SNARE_TSNARE1"/>
    <property type="match status" value="1"/>
</dbReference>
<dbReference type="InterPro" id="IPR006011">
    <property type="entry name" value="Syntaxin_N"/>
</dbReference>
<dbReference type="InterPro" id="IPR000727">
    <property type="entry name" value="T_SNARE_dom"/>
</dbReference>
<name>A0A8J1KZ60_XENLA</name>
<keyword evidence="2 3" id="KW-0175">Coiled coil</keyword>
<feature type="domain" description="T-SNARE coiled-coil homology" evidence="5">
    <location>
        <begin position="192"/>
        <end position="254"/>
    </location>
</feature>